<feature type="transmembrane region" description="Helical" evidence="7">
    <location>
        <begin position="131"/>
        <end position="149"/>
    </location>
</feature>
<dbReference type="GO" id="GO:0000160">
    <property type="term" value="P:phosphorelay signal transduction system"/>
    <property type="evidence" value="ECO:0007669"/>
    <property type="project" value="UniProtKB-KW"/>
</dbReference>
<feature type="transmembrane region" description="Helical" evidence="7">
    <location>
        <begin position="282"/>
        <end position="300"/>
    </location>
</feature>
<feature type="transmembrane region" description="Helical" evidence="7">
    <location>
        <begin position="192"/>
        <end position="211"/>
    </location>
</feature>
<dbReference type="PROSITE" id="PS50109">
    <property type="entry name" value="HIS_KIN"/>
    <property type="match status" value="1"/>
</dbReference>
<dbReference type="Proteomes" id="UP000561066">
    <property type="component" value="Unassembled WGS sequence"/>
</dbReference>
<keyword evidence="7" id="KW-0472">Membrane</keyword>
<dbReference type="InterPro" id="IPR036890">
    <property type="entry name" value="HATPase_C_sf"/>
</dbReference>
<feature type="transmembrane region" description="Helical" evidence="7">
    <location>
        <begin position="97"/>
        <end position="124"/>
    </location>
</feature>
<keyword evidence="7" id="KW-0812">Transmembrane</keyword>
<protein>
    <recommendedName>
        <fullName evidence="2">histidine kinase</fullName>
        <ecNumber evidence="2">2.7.13.3</ecNumber>
    </recommendedName>
</protein>
<dbReference type="AlphaFoldDB" id="A0A7W4J4V3"/>
<evidence type="ECO:0000256" key="4">
    <source>
        <dbReference type="ARBA" id="ARBA00022777"/>
    </source>
</evidence>
<sequence length="555" mass="61960">MPDGPAGDMYPAGTSFYLPRWKTEGRLALYQNGLLVWRTHGDVVWDGANRPLMVDLPLSGPSVVLLRMDTLPGLGGGITRAWAGAHDALYWRYRIRLVLQCVVPGVLAVVLLSMATILFFVALARPDRDPYLLFVAGAVLYAVRITHLLVPLDPAVLSPAWFGWATVNSMDWLIVVSWLLCCRMAEVTFPRLQRLLVGGMTACTVVASPLFFSSASISALALAAYGFCFMLSLPTIPLLLAAMRRRRSRSGMMLLFWHSIMFPVAIHDALMVDFRISIEHVYLVPYVVPDLFLSCLYVLCRRYIDALTQVERSNLVLESRLRAQERDLRDSHEHLRQIEQRELLVAERQRLMRDMHDGLGSTLTGAINMAHMAAPHATIRQTLQDCLHDLKLTVDSLEPVDADLLILLAKLRFRLAPSLQAQGVALEWAVVPLPPLGWLTPSSALHILRILQEVVTNILKHAQAGRIAVSTLVDGSRVAVLVEDDGIGFTPEEYHAEGRGLRNIRWRAETLTGRVAWQPAAVGTCFTLWLPVERPNDTGQIREKEEKAELLTLGR</sequence>
<dbReference type="SMART" id="SM00387">
    <property type="entry name" value="HATPase_c"/>
    <property type="match status" value="1"/>
</dbReference>
<dbReference type="PANTHER" id="PTHR24421:SF10">
    <property type="entry name" value="NITRATE_NITRITE SENSOR PROTEIN NARQ"/>
    <property type="match status" value="1"/>
</dbReference>
<dbReference type="EC" id="2.7.13.3" evidence="2"/>
<dbReference type="PANTHER" id="PTHR24421">
    <property type="entry name" value="NITRATE/NITRITE SENSOR PROTEIN NARX-RELATED"/>
    <property type="match status" value="1"/>
</dbReference>
<dbReference type="Gene3D" id="1.20.5.1930">
    <property type="match status" value="1"/>
</dbReference>
<evidence type="ECO:0000313" key="9">
    <source>
        <dbReference type="EMBL" id="MBB2174714.1"/>
    </source>
</evidence>
<comment type="caution">
    <text evidence="9">The sequence shown here is derived from an EMBL/GenBank/DDBJ whole genome shotgun (WGS) entry which is preliminary data.</text>
</comment>
<dbReference type="InterPro" id="IPR005467">
    <property type="entry name" value="His_kinase_dom"/>
</dbReference>
<dbReference type="Pfam" id="PF02518">
    <property type="entry name" value="HATPase_c"/>
    <property type="match status" value="1"/>
</dbReference>
<keyword evidence="7" id="KW-1133">Transmembrane helix</keyword>
<organism evidence="9 10">
    <name type="scientific">Gluconacetobacter johannae</name>
    <dbReference type="NCBI Taxonomy" id="112140"/>
    <lineage>
        <taxon>Bacteria</taxon>
        <taxon>Pseudomonadati</taxon>
        <taxon>Pseudomonadota</taxon>
        <taxon>Alphaproteobacteria</taxon>
        <taxon>Acetobacterales</taxon>
        <taxon>Acetobacteraceae</taxon>
        <taxon>Gluconacetobacter</taxon>
    </lineage>
</organism>
<gene>
    <name evidence="9" type="ORF">HLH21_02095</name>
</gene>
<keyword evidence="3" id="KW-0808">Transferase</keyword>
<dbReference type="EMBL" id="JABEQH010000002">
    <property type="protein sequence ID" value="MBB2174714.1"/>
    <property type="molecule type" value="Genomic_DNA"/>
</dbReference>
<dbReference type="Gene3D" id="3.30.565.10">
    <property type="entry name" value="Histidine kinase-like ATPase, C-terminal domain"/>
    <property type="match status" value="1"/>
</dbReference>
<evidence type="ECO:0000259" key="8">
    <source>
        <dbReference type="PROSITE" id="PS50109"/>
    </source>
</evidence>
<dbReference type="SUPFAM" id="SSF55874">
    <property type="entry name" value="ATPase domain of HSP90 chaperone/DNA topoisomerase II/histidine kinase"/>
    <property type="match status" value="1"/>
</dbReference>
<proteinExistence type="predicted"/>
<dbReference type="CDD" id="cd16917">
    <property type="entry name" value="HATPase_UhpB-NarQ-NarX-like"/>
    <property type="match status" value="1"/>
</dbReference>
<feature type="coiled-coil region" evidence="6">
    <location>
        <begin position="307"/>
        <end position="341"/>
    </location>
</feature>
<dbReference type="GO" id="GO:0004673">
    <property type="term" value="F:protein histidine kinase activity"/>
    <property type="evidence" value="ECO:0007669"/>
    <property type="project" value="UniProtKB-EC"/>
</dbReference>
<keyword evidence="6" id="KW-0175">Coiled coil</keyword>
<dbReference type="RefSeq" id="WP_182940577.1">
    <property type="nucleotide sequence ID" value="NZ_JABEQH010000002.1"/>
</dbReference>
<accession>A0A7W4J4V3</accession>
<keyword evidence="4 9" id="KW-0418">Kinase</keyword>
<feature type="transmembrane region" description="Helical" evidence="7">
    <location>
        <begin position="161"/>
        <end position="180"/>
    </location>
</feature>
<feature type="transmembrane region" description="Helical" evidence="7">
    <location>
        <begin position="252"/>
        <end position="270"/>
    </location>
</feature>
<evidence type="ECO:0000256" key="1">
    <source>
        <dbReference type="ARBA" id="ARBA00000085"/>
    </source>
</evidence>
<evidence type="ECO:0000256" key="2">
    <source>
        <dbReference type="ARBA" id="ARBA00012438"/>
    </source>
</evidence>
<feature type="domain" description="Histidine kinase" evidence="8">
    <location>
        <begin position="354"/>
        <end position="534"/>
    </location>
</feature>
<evidence type="ECO:0000256" key="5">
    <source>
        <dbReference type="ARBA" id="ARBA00023012"/>
    </source>
</evidence>
<keyword evidence="5" id="KW-0902">Two-component regulatory system</keyword>
<evidence type="ECO:0000256" key="7">
    <source>
        <dbReference type="SAM" id="Phobius"/>
    </source>
</evidence>
<comment type="catalytic activity">
    <reaction evidence="1">
        <text>ATP + protein L-histidine = ADP + protein N-phospho-L-histidine.</text>
        <dbReference type="EC" id="2.7.13.3"/>
    </reaction>
</comment>
<evidence type="ECO:0000313" key="10">
    <source>
        <dbReference type="Proteomes" id="UP000561066"/>
    </source>
</evidence>
<dbReference type="InterPro" id="IPR003594">
    <property type="entry name" value="HATPase_dom"/>
</dbReference>
<dbReference type="InterPro" id="IPR050482">
    <property type="entry name" value="Sensor_HK_TwoCompSys"/>
</dbReference>
<evidence type="ECO:0000256" key="6">
    <source>
        <dbReference type="SAM" id="Coils"/>
    </source>
</evidence>
<keyword evidence="10" id="KW-1185">Reference proteome</keyword>
<evidence type="ECO:0000256" key="3">
    <source>
        <dbReference type="ARBA" id="ARBA00022679"/>
    </source>
</evidence>
<feature type="transmembrane region" description="Helical" evidence="7">
    <location>
        <begin position="217"/>
        <end position="240"/>
    </location>
</feature>
<name>A0A7W4J4V3_9PROT</name>
<reference evidence="9 10" key="1">
    <citation type="submission" date="2020-04" db="EMBL/GenBank/DDBJ databases">
        <title>Description of novel Gluconacetobacter.</title>
        <authorList>
            <person name="Sombolestani A."/>
        </authorList>
    </citation>
    <scope>NUCLEOTIDE SEQUENCE [LARGE SCALE GENOMIC DNA]</scope>
    <source>
        <strain evidence="9 10">LMG 21312</strain>
    </source>
</reference>